<name>A0AAN8L821_9TELE</name>
<gene>
    <name evidence="2" type="ORF">J4Q44_G00249590</name>
</gene>
<comment type="caution">
    <text evidence="2">The sequence shown here is derived from an EMBL/GenBank/DDBJ whole genome shotgun (WGS) entry which is preliminary data.</text>
</comment>
<organism evidence="2 3">
    <name type="scientific">Coregonus suidteri</name>
    <dbReference type="NCBI Taxonomy" id="861788"/>
    <lineage>
        <taxon>Eukaryota</taxon>
        <taxon>Metazoa</taxon>
        <taxon>Chordata</taxon>
        <taxon>Craniata</taxon>
        <taxon>Vertebrata</taxon>
        <taxon>Euteleostomi</taxon>
        <taxon>Actinopterygii</taxon>
        <taxon>Neopterygii</taxon>
        <taxon>Teleostei</taxon>
        <taxon>Protacanthopterygii</taxon>
        <taxon>Salmoniformes</taxon>
        <taxon>Salmonidae</taxon>
        <taxon>Coregoninae</taxon>
        <taxon>Coregonus</taxon>
    </lineage>
</organism>
<accession>A0AAN8L821</accession>
<evidence type="ECO:0000256" key="1">
    <source>
        <dbReference type="SAM" id="MobiDB-lite"/>
    </source>
</evidence>
<proteinExistence type="predicted"/>
<dbReference type="Proteomes" id="UP001356427">
    <property type="component" value="Unassembled WGS sequence"/>
</dbReference>
<dbReference type="AlphaFoldDB" id="A0AAN8L821"/>
<dbReference type="EMBL" id="JAGTTL010000023">
    <property type="protein sequence ID" value="KAK6304373.1"/>
    <property type="molecule type" value="Genomic_DNA"/>
</dbReference>
<evidence type="ECO:0000313" key="3">
    <source>
        <dbReference type="Proteomes" id="UP001356427"/>
    </source>
</evidence>
<protein>
    <submittedName>
        <fullName evidence="2">Uncharacterized protein</fullName>
    </submittedName>
</protein>
<evidence type="ECO:0000313" key="2">
    <source>
        <dbReference type="EMBL" id="KAK6304373.1"/>
    </source>
</evidence>
<reference evidence="2 3" key="1">
    <citation type="submission" date="2021-04" db="EMBL/GenBank/DDBJ databases">
        <authorList>
            <person name="De Guttry C."/>
            <person name="Zahm M."/>
            <person name="Klopp C."/>
            <person name="Cabau C."/>
            <person name="Louis A."/>
            <person name="Berthelot C."/>
            <person name="Parey E."/>
            <person name="Roest Crollius H."/>
            <person name="Montfort J."/>
            <person name="Robinson-Rechavi M."/>
            <person name="Bucao C."/>
            <person name="Bouchez O."/>
            <person name="Gislard M."/>
            <person name="Lluch J."/>
            <person name="Milhes M."/>
            <person name="Lampietro C."/>
            <person name="Lopez Roques C."/>
            <person name="Donnadieu C."/>
            <person name="Braasch I."/>
            <person name="Desvignes T."/>
            <person name="Postlethwait J."/>
            <person name="Bobe J."/>
            <person name="Wedekind C."/>
            <person name="Guiguen Y."/>
        </authorList>
    </citation>
    <scope>NUCLEOTIDE SEQUENCE [LARGE SCALE GENOMIC DNA]</scope>
    <source>
        <strain evidence="2">Cs_M1</strain>
        <tissue evidence="2">Blood</tissue>
    </source>
</reference>
<keyword evidence="3" id="KW-1185">Reference proteome</keyword>
<feature type="compositionally biased region" description="Polar residues" evidence="1">
    <location>
        <begin position="123"/>
        <end position="133"/>
    </location>
</feature>
<sequence length="243" mass="26426">MLEPSNDQDQGEVDPTVAKQRGQSYESAGELLNSYQATKEAVAELCWLAAEHHQLLADLLSLCGDCANKVRMGNQDGKLQGHREGRGSFSGHVLSSNAQHALSMSPEHKSASSQGQKAEEAGSSAQTQDQSNLDPVVEEQRIPGTPASLRAPDTPMSGSYVSVASNPILPMEKHFHIAREGWDFMEDDSRASEPDLDCPDMSEYDSELCLGYEASSCSLLEDVQDHVQREHMLSGEQHSSNVV</sequence>
<feature type="region of interest" description="Disordered" evidence="1">
    <location>
        <begin position="98"/>
        <end position="138"/>
    </location>
</feature>
<feature type="region of interest" description="Disordered" evidence="1">
    <location>
        <begin position="1"/>
        <end position="25"/>
    </location>
</feature>